<dbReference type="Pfam" id="PF11769">
    <property type="entry name" value="DUF3313"/>
    <property type="match status" value="1"/>
</dbReference>
<dbReference type="InterPro" id="IPR021747">
    <property type="entry name" value="DUF3313"/>
</dbReference>
<dbReference type="AlphaFoldDB" id="B8KRE2"/>
<accession>B8KRE2</accession>
<organism evidence="1 2">
    <name type="scientific">Luminiphilus syltensis NOR5-1B</name>
    <dbReference type="NCBI Taxonomy" id="565045"/>
    <lineage>
        <taxon>Bacteria</taxon>
        <taxon>Pseudomonadati</taxon>
        <taxon>Pseudomonadota</taxon>
        <taxon>Gammaproteobacteria</taxon>
        <taxon>Cellvibrionales</taxon>
        <taxon>Halieaceae</taxon>
        <taxon>Luminiphilus</taxon>
    </lineage>
</organism>
<evidence type="ECO:0000313" key="1">
    <source>
        <dbReference type="EMBL" id="EED35310.1"/>
    </source>
</evidence>
<dbReference type="eggNOG" id="ENOG50306DZ">
    <property type="taxonomic scope" value="Bacteria"/>
</dbReference>
<keyword evidence="2" id="KW-1185">Reference proteome</keyword>
<sequence>MSLALLVAGCTTPTPTVNTSPDAEITFDGLTEITGGRADKAWARPDLDLSSYSKIMFEGVDIEYRPGGAKRKSSIGMSAQRHYAIDDRAKEKLQTIVVEEFTKSLAQSERYTVATEPGPDVLLVKVSLLDVVSYAPPDMPNRGNVYLHQVGEATLMVELHDAATNAILARILDRRAAEPAGMGMGMGMGTAMQQSNPVQNTAEARRLVTRWANRLRESLDNFNGWATD</sequence>
<dbReference type="Proteomes" id="UP000004699">
    <property type="component" value="Unassembled WGS sequence"/>
</dbReference>
<name>B8KRE2_9GAMM</name>
<proteinExistence type="predicted"/>
<evidence type="ECO:0000313" key="2">
    <source>
        <dbReference type="Proteomes" id="UP000004699"/>
    </source>
</evidence>
<gene>
    <name evidence="1" type="ORF">NOR51B_1255</name>
</gene>
<reference evidence="2" key="1">
    <citation type="journal article" date="2013" name="BMC Microbiol.">
        <title>Taxonomy and evolution of bacteriochlorophyll a-containing members of the OM60/NOR5 clade of marine gammaproteobacteria: description of Luminiphilus syltensis gen. nov., sp. nov., reclassification of Haliea rubra as Pseudohaliea rubra gen. nov., comb. nov., and emendation of Chromatocurvus halotolerans.</title>
        <authorList>
            <person name="Spring S."/>
            <person name="Riedel T."/>
            <person name="Sproer C."/>
            <person name="Yan S."/>
            <person name="Harder J."/>
            <person name="Fuchs B.M."/>
        </authorList>
    </citation>
    <scope>NUCLEOTIDE SEQUENCE [LARGE SCALE GENOMIC DNA]</scope>
    <source>
        <strain evidence="2">NOR51-B</strain>
    </source>
</reference>
<protein>
    <submittedName>
        <fullName evidence="1">Uncharacterized protein</fullName>
    </submittedName>
</protein>
<dbReference type="EMBL" id="DS999411">
    <property type="protein sequence ID" value="EED35310.1"/>
    <property type="molecule type" value="Genomic_DNA"/>
</dbReference>
<dbReference type="HOGENOM" id="CLU_1244086_0_0_6"/>